<dbReference type="Proteomes" id="UP000316921">
    <property type="component" value="Chromosome"/>
</dbReference>
<organism evidence="1 2">
    <name type="scientific">Engelhardtia mirabilis</name>
    <dbReference type="NCBI Taxonomy" id="2528011"/>
    <lineage>
        <taxon>Bacteria</taxon>
        <taxon>Pseudomonadati</taxon>
        <taxon>Planctomycetota</taxon>
        <taxon>Planctomycetia</taxon>
        <taxon>Planctomycetia incertae sedis</taxon>
        <taxon>Engelhardtia</taxon>
    </lineage>
</organism>
<dbReference type="RefSeq" id="WP_145061131.1">
    <property type="nucleotide sequence ID" value="NZ_CP036287.1"/>
</dbReference>
<sequence>MSKLLVRCLAADTSDPAKLTEPLMLQVGCAIGPFLSSIADPKQGYGLIKSLLTGVIGAGTVTDGQSSTIYREEFDYETGRIIWVCCDMTPMKVTKNAATVTVVVEVWTEIEPVSAKALQARVEAGEVVYS</sequence>
<keyword evidence="2" id="KW-1185">Reference proteome</keyword>
<name>A0A518BDA7_9BACT</name>
<gene>
    <name evidence="1" type="ORF">Pla133_00160</name>
</gene>
<accession>A0A518BDA7</accession>
<dbReference type="EMBL" id="CP036287">
    <property type="protein sequence ID" value="QDU64955.1"/>
    <property type="molecule type" value="Genomic_DNA"/>
</dbReference>
<protein>
    <submittedName>
        <fullName evidence="1">Uncharacterized protein</fullName>
    </submittedName>
</protein>
<evidence type="ECO:0000313" key="1">
    <source>
        <dbReference type="EMBL" id="QDU64955.1"/>
    </source>
</evidence>
<dbReference type="KEGG" id="pbap:Pla133_00160"/>
<dbReference type="AlphaFoldDB" id="A0A518BDA7"/>
<reference evidence="1 2" key="1">
    <citation type="submission" date="2019-02" db="EMBL/GenBank/DDBJ databases">
        <title>Deep-cultivation of Planctomycetes and their phenomic and genomic characterization uncovers novel biology.</title>
        <authorList>
            <person name="Wiegand S."/>
            <person name="Jogler M."/>
            <person name="Boedeker C."/>
            <person name="Pinto D."/>
            <person name="Vollmers J."/>
            <person name="Rivas-Marin E."/>
            <person name="Kohn T."/>
            <person name="Peeters S.H."/>
            <person name="Heuer A."/>
            <person name="Rast P."/>
            <person name="Oberbeckmann S."/>
            <person name="Bunk B."/>
            <person name="Jeske O."/>
            <person name="Meyerdierks A."/>
            <person name="Storesund J.E."/>
            <person name="Kallscheuer N."/>
            <person name="Luecker S."/>
            <person name="Lage O.M."/>
            <person name="Pohl T."/>
            <person name="Merkel B.J."/>
            <person name="Hornburger P."/>
            <person name="Mueller R.-W."/>
            <person name="Bruemmer F."/>
            <person name="Labrenz M."/>
            <person name="Spormann A.M."/>
            <person name="Op den Camp H."/>
            <person name="Overmann J."/>
            <person name="Amann R."/>
            <person name="Jetten M.S.M."/>
            <person name="Mascher T."/>
            <person name="Medema M.H."/>
            <person name="Devos D.P."/>
            <person name="Kaster A.-K."/>
            <person name="Ovreas L."/>
            <person name="Rohde M."/>
            <person name="Galperin M.Y."/>
            <person name="Jogler C."/>
        </authorList>
    </citation>
    <scope>NUCLEOTIDE SEQUENCE [LARGE SCALE GENOMIC DNA]</scope>
    <source>
        <strain evidence="1 2">Pla133</strain>
    </source>
</reference>
<evidence type="ECO:0000313" key="2">
    <source>
        <dbReference type="Proteomes" id="UP000316921"/>
    </source>
</evidence>
<proteinExistence type="predicted"/>